<evidence type="ECO:0000313" key="1">
    <source>
        <dbReference type="EMBL" id="SIS11271.1"/>
    </source>
</evidence>
<gene>
    <name evidence="1" type="ORF">SAMN05445060_2719</name>
</gene>
<protein>
    <submittedName>
        <fullName evidence="1">Uncharacterized protein</fullName>
    </submittedName>
</protein>
<name>A0A1N7GFB8_9NOCA</name>
<keyword evidence="2" id="KW-1185">Reference proteome</keyword>
<reference evidence="1 2" key="1">
    <citation type="submission" date="2017-01" db="EMBL/GenBank/DDBJ databases">
        <authorList>
            <person name="Mah S.A."/>
            <person name="Swanson W.J."/>
            <person name="Moy G.W."/>
            <person name="Vacquier V.D."/>
        </authorList>
    </citation>
    <scope>NUCLEOTIDE SEQUENCE [LARGE SCALE GENOMIC DNA]</scope>
    <source>
        <strain evidence="1 2">CPCC 203464</strain>
    </source>
</reference>
<dbReference type="Proteomes" id="UP000186218">
    <property type="component" value="Unassembled WGS sequence"/>
</dbReference>
<dbReference type="AlphaFoldDB" id="A0A1N7GFB8"/>
<dbReference type="OrthoDB" id="9840687at2"/>
<dbReference type="EMBL" id="FTNT01000008">
    <property type="protein sequence ID" value="SIS11271.1"/>
    <property type="molecule type" value="Genomic_DNA"/>
</dbReference>
<dbReference type="STRING" id="1344003.SAMN05445060_2719"/>
<organism evidence="1 2">
    <name type="scientific">Williamsia sterculiae</name>
    <dbReference type="NCBI Taxonomy" id="1344003"/>
    <lineage>
        <taxon>Bacteria</taxon>
        <taxon>Bacillati</taxon>
        <taxon>Actinomycetota</taxon>
        <taxon>Actinomycetes</taxon>
        <taxon>Mycobacteriales</taxon>
        <taxon>Nocardiaceae</taxon>
        <taxon>Williamsia</taxon>
    </lineage>
</organism>
<evidence type="ECO:0000313" key="2">
    <source>
        <dbReference type="Proteomes" id="UP000186218"/>
    </source>
</evidence>
<proteinExistence type="predicted"/>
<accession>A0A1N7GFB8</accession>
<dbReference type="RefSeq" id="WP_143690360.1">
    <property type="nucleotide sequence ID" value="NZ_FTNT01000008.1"/>
</dbReference>
<sequence length="156" mass="17492">MVKTRVGLLPENQLVETVNTMADNLRELRTSTQFVEAKLYEYSSAGTYDMTGTLSSSSGSNQTLALLIVTATSVDNGTFLSTFTPELWIPNLSTPYIDKLNTDYLVTFNQIITDDPTKTQYWLSISARKAVSSQSFYFKAHIYSTVPMTVTFERNL</sequence>